<dbReference type="EMBL" id="CAXDID020000057">
    <property type="protein sequence ID" value="CAL6008479.1"/>
    <property type="molecule type" value="Genomic_DNA"/>
</dbReference>
<organism evidence="3">
    <name type="scientific">Hexamita inflata</name>
    <dbReference type="NCBI Taxonomy" id="28002"/>
    <lineage>
        <taxon>Eukaryota</taxon>
        <taxon>Metamonada</taxon>
        <taxon>Diplomonadida</taxon>
        <taxon>Hexamitidae</taxon>
        <taxon>Hexamitinae</taxon>
        <taxon>Hexamita</taxon>
    </lineage>
</organism>
<proteinExistence type="predicted"/>
<dbReference type="AlphaFoldDB" id="A0AA86QUH0"/>
<evidence type="ECO:0000313" key="6">
    <source>
        <dbReference type="Proteomes" id="UP001642409"/>
    </source>
</evidence>
<protein>
    <submittedName>
        <fullName evidence="3">Uncharacterized protein</fullName>
    </submittedName>
</protein>
<keyword evidence="6" id="KW-1185">Reference proteome</keyword>
<reference evidence="3" key="1">
    <citation type="submission" date="2023-06" db="EMBL/GenBank/DDBJ databases">
        <authorList>
            <person name="Kurt Z."/>
        </authorList>
    </citation>
    <scope>NUCLEOTIDE SEQUENCE</scope>
</reference>
<evidence type="ECO:0000313" key="2">
    <source>
        <dbReference type="EMBL" id="CAI9933663.1"/>
    </source>
</evidence>
<sequence length="388" mass="45838">MQPSTTQDFEDSDQENQRKVYLTEVQVGLARHEINDPSGAHNTELEQALENFKRVSEELKKTQHEYEQQKRLLDERREVLDRRQGELKARQSELISYGQRQKERDQQTLFQQEQKRDEILQQLNEVSGLVDQIAGATALLHALKSRNQTYKVYSEFVQSIYQKLNGTQADGFEQPLSQQEKMNKEQIFQQNCLEAVGNRFQRLQKEEVKSQDIEMKLNAQYDQISVQLRQRTMQNRATVAQLEQKLSELSLIQDQLNTKKELYNQDNQVLNLKLHEKTQELSNVQSAIKNLMSRIAEMQEKEDRQKTLAERARIEDMLRGENPKLEKQTEMYYQRSKGLVDKEECKKRVVGKQLMERMRDVYKLGIFLKDMQDLVRLCHGEKIDEKVK</sequence>
<dbReference type="EMBL" id="CATOUU010000548">
    <property type="protein sequence ID" value="CAI9933663.1"/>
    <property type="molecule type" value="Genomic_DNA"/>
</dbReference>
<feature type="coiled-coil region" evidence="1">
    <location>
        <begin position="42"/>
        <end position="79"/>
    </location>
</feature>
<comment type="caution">
    <text evidence="3">The sequence shown here is derived from an EMBL/GenBank/DDBJ whole genome shotgun (WGS) entry which is preliminary data.</text>
</comment>
<evidence type="ECO:0000313" key="5">
    <source>
        <dbReference type="EMBL" id="CAL6056727.1"/>
    </source>
</evidence>
<keyword evidence="1" id="KW-0175">Coiled coil</keyword>
<evidence type="ECO:0000256" key="1">
    <source>
        <dbReference type="SAM" id="Coils"/>
    </source>
</evidence>
<evidence type="ECO:0000313" key="4">
    <source>
        <dbReference type="EMBL" id="CAL6008479.1"/>
    </source>
</evidence>
<name>A0AA86QUH0_9EUKA</name>
<accession>A0AA86QUH0</accession>
<gene>
    <name evidence="4" type="ORF">HINF_LOCUS21141</name>
    <name evidence="2" type="ORF">HINF_LOCUS21308</name>
    <name evidence="5" type="ORF">HINF_LOCUS47164</name>
    <name evidence="3" type="ORF">HINF_LOCUS51012</name>
</gene>
<dbReference type="EMBL" id="CAXDID020000211">
    <property type="protein sequence ID" value="CAL6056727.1"/>
    <property type="molecule type" value="Genomic_DNA"/>
</dbReference>
<reference evidence="4 6" key="2">
    <citation type="submission" date="2024-07" db="EMBL/GenBank/DDBJ databases">
        <authorList>
            <person name="Akdeniz Z."/>
        </authorList>
    </citation>
    <scope>NUCLEOTIDE SEQUENCE [LARGE SCALE GENOMIC DNA]</scope>
</reference>
<feature type="coiled-coil region" evidence="1">
    <location>
        <begin position="239"/>
        <end position="315"/>
    </location>
</feature>
<dbReference type="Proteomes" id="UP001642409">
    <property type="component" value="Unassembled WGS sequence"/>
</dbReference>
<dbReference type="EMBL" id="CATOUU010000967">
    <property type="protein sequence ID" value="CAI9963367.1"/>
    <property type="molecule type" value="Genomic_DNA"/>
</dbReference>
<evidence type="ECO:0000313" key="3">
    <source>
        <dbReference type="EMBL" id="CAI9963367.1"/>
    </source>
</evidence>